<feature type="domain" description="EamA" evidence="2">
    <location>
        <begin position="178"/>
        <end position="308"/>
    </location>
</feature>
<keyword evidence="4" id="KW-1185">Reference proteome</keyword>
<feature type="transmembrane region" description="Helical" evidence="1">
    <location>
        <begin position="176"/>
        <end position="195"/>
    </location>
</feature>
<name>A0ABV6K0M6_9PROT</name>
<evidence type="ECO:0000256" key="1">
    <source>
        <dbReference type="SAM" id="Phobius"/>
    </source>
</evidence>
<protein>
    <submittedName>
        <fullName evidence="3">DMT family transporter</fullName>
    </submittedName>
</protein>
<feature type="transmembrane region" description="Helical" evidence="1">
    <location>
        <begin position="266"/>
        <end position="285"/>
    </location>
</feature>
<dbReference type="InterPro" id="IPR037185">
    <property type="entry name" value="EmrE-like"/>
</dbReference>
<proteinExistence type="predicted"/>
<gene>
    <name evidence="3" type="ORF">ACFFGY_18950</name>
</gene>
<keyword evidence="1" id="KW-1133">Transmembrane helix</keyword>
<organism evidence="3 4">
    <name type="scientific">Roseomonas elaeocarpi</name>
    <dbReference type="NCBI Taxonomy" id="907779"/>
    <lineage>
        <taxon>Bacteria</taxon>
        <taxon>Pseudomonadati</taxon>
        <taxon>Pseudomonadota</taxon>
        <taxon>Alphaproteobacteria</taxon>
        <taxon>Acetobacterales</taxon>
        <taxon>Roseomonadaceae</taxon>
        <taxon>Roseomonas</taxon>
    </lineage>
</organism>
<evidence type="ECO:0000313" key="3">
    <source>
        <dbReference type="EMBL" id="MFC0410338.1"/>
    </source>
</evidence>
<dbReference type="RefSeq" id="WP_377046087.1">
    <property type="nucleotide sequence ID" value="NZ_JBHLUN010000014.1"/>
</dbReference>
<feature type="transmembrane region" description="Helical" evidence="1">
    <location>
        <begin position="57"/>
        <end position="82"/>
    </location>
</feature>
<feature type="transmembrane region" description="Helical" evidence="1">
    <location>
        <begin position="32"/>
        <end position="51"/>
    </location>
</feature>
<dbReference type="EMBL" id="JBHLUN010000014">
    <property type="protein sequence ID" value="MFC0410338.1"/>
    <property type="molecule type" value="Genomic_DNA"/>
</dbReference>
<dbReference type="PANTHER" id="PTHR22911:SF135">
    <property type="entry name" value="BLR4310 PROTEIN"/>
    <property type="match status" value="1"/>
</dbReference>
<dbReference type="Gene3D" id="1.10.3730.20">
    <property type="match status" value="1"/>
</dbReference>
<feature type="transmembrane region" description="Helical" evidence="1">
    <location>
        <begin position="291"/>
        <end position="309"/>
    </location>
</feature>
<dbReference type="Pfam" id="PF00892">
    <property type="entry name" value="EamA"/>
    <property type="match status" value="2"/>
</dbReference>
<feature type="transmembrane region" description="Helical" evidence="1">
    <location>
        <begin position="207"/>
        <end position="228"/>
    </location>
</feature>
<dbReference type="SUPFAM" id="SSF103481">
    <property type="entry name" value="Multidrug resistance efflux transporter EmrE"/>
    <property type="match status" value="2"/>
</dbReference>
<keyword evidence="1" id="KW-0472">Membrane</keyword>
<feature type="domain" description="EamA" evidence="2">
    <location>
        <begin position="36"/>
        <end position="168"/>
    </location>
</feature>
<dbReference type="Proteomes" id="UP001589865">
    <property type="component" value="Unassembled WGS sequence"/>
</dbReference>
<evidence type="ECO:0000259" key="2">
    <source>
        <dbReference type="Pfam" id="PF00892"/>
    </source>
</evidence>
<evidence type="ECO:0000313" key="4">
    <source>
        <dbReference type="Proteomes" id="UP001589865"/>
    </source>
</evidence>
<accession>A0ABV6K0M6</accession>
<keyword evidence="1" id="KW-0812">Transmembrane</keyword>
<sequence>MSDLSSTLPARRERGAIAHDADRARSGAAARAANLAGVGMMLAGVLLFAVNDTLGKWLVGSFGVGQLMLMRSIAGLCALSPFIARTGAPAFREGTQRPWLQLLRVACSTGESSLFFWALTTLPLAEVMTYYMAGPIYVTAMSPFLLGERVGWRRWLAVAVGFVGVVLALHPSPSSFSWGSVCALAGSLGYALFMVTTRRLAGTAGTVLMTWQLTGALAFGTVLVLWNGWTPTGLVDFVLMLFLGLGSLGGNMLVTQSLRRAAASVVVPYQYTLILWGMLFGWLIFGEVVDTLTLLGAAVIVAAGLFIFLREQTLQRREALTG</sequence>
<dbReference type="InterPro" id="IPR000620">
    <property type="entry name" value="EamA_dom"/>
</dbReference>
<reference evidence="3 4" key="1">
    <citation type="submission" date="2024-09" db="EMBL/GenBank/DDBJ databases">
        <authorList>
            <person name="Sun Q."/>
            <person name="Mori K."/>
        </authorList>
    </citation>
    <scope>NUCLEOTIDE SEQUENCE [LARGE SCALE GENOMIC DNA]</scope>
    <source>
        <strain evidence="3 4">TBRC 5777</strain>
    </source>
</reference>
<comment type="caution">
    <text evidence="3">The sequence shown here is derived from an EMBL/GenBank/DDBJ whole genome shotgun (WGS) entry which is preliminary data.</text>
</comment>
<feature type="transmembrane region" description="Helical" evidence="1">
    <location>
        <begin position="234"/>
        <end position="254"/>
    </location>
</feature>
<feature type="transmembrane region" description="Helical" evidence="1">
    <location>
        <begin position="154"/>
        <end position="170"/>
    </location>
</feature>
<dbReference type="PANTHER" id="PTHR22911">
    <property type="entry name" value="ACYL-MALONYL CONDENSING ENZYME-RELATED"/>
    <property type="match status" value="1"/>
</dbReference>